<feature type="domain" description="Alcohol dehydrogenase iron-type/glycerol dehydrogenase GldA" evidence="4">
    <location>
        <begin position="12"/>
        <end position="175"/>
    </location>
</feature>
<organism evidence="6 7">
    <name type="scientific">Nakamurella multipartita (strain ATCC 700099 / DSM 44233 / CIP 104796 / JCM 9543 / NBRC 105858 / Y-104)</name>
    <name type="common">Microsphaera multipartita</name>
    <dbReference type="NCBI Taxonomy" id="479431"/>
    <lineage>
        <taxon>Bacteria</taxon>
        <taxon>Bacillati</taxon>
        <taxon>Actinomycetota</taxon>
        <taxon>Actinomycetes</taxon>
        <taxon>Nakamurellales</taxon>
        <taxon>Nakamurellaceae</taxon>
        <taxon>Nakamurella</taxon>
    </lineage>
</organism>
<dbReference type="SUPFAM" id="SSF56796">
    <property type="entry name" value="Dehydroquinate synthase-like"/>
    <property type="match status" value="1"/>
</dbReference>
<name>C8X742_NAKMY</name>
<sequence length="384" mass="38657">MSGPTFEFATATRIVFGPGRAQELPALVAGWGERVVVLTGSRPDRHRALIDALPMDAAIVTVSGEPTVGVAREAVAAAREHGAQAVVSLGGGSVIDLGKTVAMLLGNGGDPLDYLEVIGRGQPIGRPSVPFAAVPTTAGTGAEVTMNAVLASPEHGRKASVRARSMLPALALVDPLLTVDCPPAVTAASGLDALTQCLEPLVSRNATPITDALAAQGLRHAAAGLRAAYADGTDVAARTEMALCSLLGGLSLANAKLGAVHGFAGVIGGLVPVAHGAICAALLAPVTEANVRALRERAADHPALAAYRQAAELLTGRSDATVEDGVEWIAATVRQLGITGLAAGGLDPALVDEVVDKTGSSSSTKGNPIELTPAELRQALVAAL</sequence>
<comment type="similarity">
    <text evidence="1">Belongs to the iron-containing alcohol dehydrogenase family.</text>
</comment>
<proteinExistence type="inferred from homology"/>
<feature type="domain" description="Fe-containing alcohol dehydrogenase-like C-terminal" evidence="5">
    <location>
        <begin position="186"/>
        <end position="382"/>
    </location>
</feature>
<accession>C8X742</accession>
<evidence type="ECO:0000313" key="7">
    <source>
        <dbReference type="Proteomes" id="UP000002218"/>
    </source>
</evidence>
<dbReference type="Pfam" id="PF25137">
    <property type="entry name" value="ADH_Fe_C"/>
    <property type="match status" value="1"/>
</dbReference>
<keyword evidence="2" id="KW-0560">Oxidoreductase</keyword>
<evidence type="ECO:0000256" key="2">
    <source>
        <dbReference type="ARBA" id="ARBA00023002"/>
    </source>
</evidence>
<dbReference type="InterPro" id="IPR056798">
    <property type="entry name" value="ADH_Fe_C"/>
</dbReference>
<dbReference type="Pfam" id="PF00465">
    <property type="entry name" value="Fe-ADH"/>
    <property type="match status" value="1"/>
</dbReference>
<dbReference type="Gene3D" id="1.20.1090.10">
    <property type="entry name" value="Dehydroquinate synthase-like - alpha domain"/>
    <property type="match status" value="1"/>
</dbReference>
<evidence type="ECO:0000256" key="1">
    <source>
        <dbReference type="ARBA" id="ARBA00007358"/>
    </source>
</evidence>
<reference evidence="7" key="1">
    <citation type="submission" date="2009-09" db="EMBL/GenBank/DDBJ databases">
        <title>The complete genome of Nakamurella multipartita DSM 44233.</title>
        <authorList>
            <consortium name="US DOE Joint Genome Institute (JGI-PGF)"/>
            <person name="Lucas S."/>
            <person name="Copeland A."/>
            <person name="Lapidus A."/>
            <person name="Glavina del Rio T."/>
            <person name="Dalin E."/>
            <person name="Tice H."/>
            <person name="Bruce D."/>
            <person name="Goodwin L."/>
            <person name="Pitluck S."/>
            <person name="Kyrpides N."/>
            <person name="Mavromatis K."/>
            <person name="Ivanova N."/>
            <person name="Ovchinnikova G."/>
            <person name="Sims D."/>
            <person name="Meincke L."/>
            <person name="Brettin T."/>
            <person name="Detter J.C."/>
            <person name="Han C."/>
            <person name="Larimer F."/>
            <person name="Land M."/>
            <person name="Hauser L."/>
            <person name="Markowitz V."/>
            <person name="Cheng J.-F."/>
            <person name="Hugenholtz P."/>
            <person name="Woyke T."/>
            <person name="Wu D."/>
            <person name="Klenk H.-P."/>
            <person name="Eisen J.A."/>
        </authorList>
    </citation>
    <scope>NUCLEOTIDE SEQUENCE [LARGE SCALE GENOMIC DNA]</scope>
    <source>
        <strain evidence="7">ATCC 700099 / DSM 44233 / CIP 104796 / JCM 9543 / NBRC 105858 / Y-104</strain>
    </source>
</reference>
<dbReference type="OrthoDB" id="323926at2"/>
<dbReference type="STRING" id="479431.Namu_0492"/>
<dbReference type="GO" id="GO:0004022">
    <property type="term" value="F:alcohol dehydrogenase (NAD+) activity"/>
    <property type="evidence" value="ECO:0007669"/>
    <property type="project" value="UniProtKB-ARBA"/>
</dbReference>
<dbReference type="AlphaFoldDB" id="C8X742"/>
<dbReference type="InterPro" id="IPR001670">
    <property type="entry name" value="ADH_Fe/GldA"/>
</dbReference>
<gene>
    <name evidence="6" type="ordered locus">Namu_0492</name>
</gene>
<protein>
    <submittedName>
        <fullName evidence="6">Iron-containing alcohol dehydrogenase</fullName>
    </submittedName>
</protein>
<evidence type="ECO:0000256" key="3">
    <source>
        <dbReference type="ARBA" id="ARBA00023027"/>
    </source>
</evidence>
<evidence type="ECO:0000259" key="5">
    <source>
        <dbReference type="Pfam" id="PF25137"/>
    </source>
</evidence>
<dbReference type="RefSeq" id="WP_015745829.1">
    <property type="nucleotide sequence ID" value="NC_013235.1"/>
</dbReference>
<dbReference type="KEGG" id="nml:Namu_0492"/>
<dbReference type="Gene3D" id="3.40.50.1970">
    <property type="match status" value="1"/>
</dbReference>
<dbReference type="GO" id="GO:0046872">
    <property type="term" value="F:metal ion binding"/>
    <property type="evidence" value="ECO:0007669"/>
    <property type="project" value="InterPro"/>
</dbReference>
<dbReference type="InParanoid" id="C8X742"/>
<dbReference type="HOGENOM" id="CLU_007207_0_0_11"/>
<evidence type="ECO:0000313" key="6">
    <source>
        <dbReference type="EMBL" id="ACV76911.1"/>
    </source>
</evidence>
<dbReference type="PROSITE" id="PS00913">
    <property type="entry name" value="ADH_IRON_1"/>
    <property type="match status" value="1"/>
</dbReference>
<keyword evidence="7" id="KW-1185">Reference proteome</keyword>
<keyword evidence="3" id="KW-0520">NAD</keyword>
<reference evidence="6 7" key="2">
    <citation type="journal article" date="2010" name="Stand. Genomic Sci.">
        <title>Complete genome sequence of Nakamurella multipartita type strain (Y-104).</title>
        <authorList>
            <person name="Tice H."/>
            <person name="Mayilraj S."/>
            <person name="Sims D."/>
            <person name="Lapidus A."/>
            <person name="Nolan M."/>
            <person name="Lucas S."/>
            <person name="Glavina Del Rio T."/>
            <person name="Copeland A."/>
            <person name="Cheng J.F."/>
            <person name="Meincke L."/>
            <person name="Bruce D."/>
            <person name="Goodwin L."/>
            <person name="Pitluck S."/>
            <person name="Ivanova N."/>
            <person name="Mavromatis K."/>
            <person name="Ovchinnikova G."/>
            <person name="Pati A."/>
            <person name="Chen A."/>
            <person name="Palaniappan K."/>
            <person name="Land M."/>
            <person name="Hauser L."/>
            <person name="Chang Y.J."/>
            <person name="Jeffries C.D."/>
            <person name="Detter J.C."/>
            <person name="Brettin T."/>
            <person name="Rohde M."/>
            <person name="Goker M."/>
            <person name="Bristow J."/>
            <person name="Eisen J.A."/>
            <person name="Markowitz V."/>
            <person name="Hugenholtz P."/>
            <person name="Kyrpides N.C."/>
            <person name="Klenk H.P."/>
            <person name="Chen F."/>
        </authorList>
    </citation>
    <scope>NUCLEOTIDE SEQUENCE [LARGE SCALE GENOMIC DNA]</scope>
    <source>
        <strain evidence="7">ATCC 700099 / DSM 44233 / CIP 104796 / JCM 9543 / NBRC 105858 / Y-104</strain>
    </source>
</reference>
<dbReference type="FunFam" id="3.40.50.1970:FF:000003">
    <property type="entry name" value="Alcohol dehydrogenase, iron-containing"/>
    <property type="match status" value="1"/>
</dbReference>
<evidence type="ECO:0000259" key="4">
    <source>
        <dbReference type="Pfam" id="PF00465"/>
    </source>
</evidence>
<dbReference type="Proteomes" id="UP000002218">
    <property type="component" value="Chromosome"/>
</dbReference>
<dbReference type="CDD" id="cd08183">
    <property type="entry name" value="Fe-ADH-like"/>
    <property type="match status" value="1"/>
</dbReference>
<dbReference type="eggNOG" id="COG1454">
    <property type="taxonomic scope" value="Bacteria"/>
</dbReference>
<dbReference type="InterPro" id="IPR039697">
    <property type="entry name" value="Alcohol_dehydrogenase_Fe"/>
</dbReference>
<dbReference type="EMBL" id="CP001737">
    <property type="protein sequence ID" value="ACV76911.1"/>
    <property type="molecule type" value="Genomic_DNA"/>
</dbReference>
<dbReference type="PANTHER" id="PTHR11496:SF102">
    <property type="entry name" value="ALCOHOL DEHYDROGENASE 4"/>
    <property type="match status" value="1"/>
</dbReference>
<dbReference type="PANTHER" id="PTHR11496">
    <property type="entry name" value="ALCOHOL DEHYDROGENASE"/>
    <property type="match status" value="1"/>
</dbReference>
<dbReference type="InterPro" id="IPR018211">
    <property type="entry name" value="ADH_Fe_CS"/>
</dbReference>